<evidence type="ECO:0000259" key="3">
    <source>
        <dbReference type="PROSITE" id="PS50158"/>
    </source>
</evidence>
<sequence length="241" mass="26718">MRKVISMRRLRSHIFCDNETIDTFFCTMRELRKEAIDMGNEIPDSVFREIVLAAFPTASFDTIMQNINANPSTFPSSSSVIQHISFQYSRSENRPDAVVPGDRLPQANSVAYLTSHIETLEKQLAASANAVKSPEKKCRNCQRQGHLIEDCFRKGGGKEGQYPPWWKGKKDTTVGSSTANVTATPPESTPEVGELPQYFGLTASLIAENGNEIYTPCDHVAQSSEASTPLRERASCPRCVL</sequence>
<evidence type="ECO:0000313" key="5">
    <source>
        <dbReference type="Proteomes" id="UP001163846"/>
    </source>
</evidence>
<evidence type="ECO:0000256" key="2">
    <source>
        <dbReference type="SAM" id="MobiDB-lite"/>
    </source>
</evidence>
<organism evidence="4 5">
    <name type="scientific">Lentinula raphanica</name>
    <dbReference type="NCBI Taxonomy" id="153919"/>
    <lineage>
        <taxon>Eukaryota</taxon>
        <taxon>Fungi</taxon>
        <taxon>Dikarya</taxon>
        <taxon>Basidiomycota</taxon>
        <taxon>Agaricomycotina</taxon>
        <taxon>Agaricomycetes</taxon>
        <taxon>Agaricomycetidae</taxon>
        <taxon>Agaricales</taxon>
        <taxon>Marasmiineae</taxon>
        <taxon>Omphalotaceae</taxon>
        <taxon>Lentinula</taxon>
    </lineage>
</organism>
<feature type="compositionally biased region" description="Polar residues" evidence="2">
    <location>
        <begin position="173"/>
        <end position="186"/>
    </location>
</feature>
<dbReference type="EMBL" id="MU806297">
    <property type="protein sequence ID" value="KAJ3836727.1"/>
    <property type="molecule type" value="Genomic_DNA"/>
</dbReference>
<dbReference type="GO" id="GO:0003676">
    <property type="term" value="F:nucleic acid binding"/>
    <property type="evidence" value="ECO:0007669"/>
    <property type="project" value="InterPro"/>
</dbReference>
<dbReference type="Proteomes" id="UP001163846">
    <property type="component" value="Unassembled WGS sequence"/>
</dbReference>
<dbReference type="AlphaFoldDB" id="A0AA38UBV6"/>
<keyword evidence="1" id="KW-0479">Metal-binding</keyword>
<dbReference type="GO" id="GO:0008270">
    <property type="term" value="F:zinc ion binding"/>
    <property type="evidence" value="ECO:0007669"/>
    <property type="project" value="UniProtKB-KW"/>
</dbReference>
<name>A0AA38UBV6_9AGAR</name>
<feature type="region of interest" description="Disordered" evidence="2">
    <location>
        <begin position="171"/>
        <end position="191"/>
    </location>
</feature>
<keyword evidence="1" id="KW-0863">Zinc-finger</keyword>
<evidence type="ECO:0000313" key="4">
    <source>
        <dbReference type="EMBL" id="KAJ3836727.1"/>
    </source>
</evidence>
<proteinExistence type="predicted"/>
<dbReference type="PROSITE" id="PS50158">
    <property type="entry name" value="ZF_CCHC"/>
    <property type="match status" value="1"/>
</dbReference>
<comment type="caution">
    <text evidence="4">The sequence shown here is derived from an EMBL/GenBank/DDBJ whole genome shotgun (WGS) entry which is preliminary data.</text>
</comment>
<feature type="domain" description="CCHC-type" evidence="3">
    <location>
        <begin position="137"/>
        <end position="151"/>
    </location>
</feature>
<keyword evidence="1" id="KW-0862">Zinc</keyword>
<keyword evidence="5" id="KW-1185">Reference proteome</keyword>
<protein>
    <recommendedName>
        <fullName evidence="3">CCHC-type domain-containing protein</fullName>
    </recommendedName>
</protein>
<evidence type="ECO:0000256" key="1">
    <source>
        <dbReference type="PROSITE-ProRule" id="PRU00047"/>
    </source>
</evidence>
<accession>A0AA38UBV6</accession>
<reference evidence="4" key="1">
    <citation type="submission" date="2022-08" db="EMBL/GenBank/DDBJ databases">
        <authorList>
            <consortium name="DOE Joint Genome Institute"/>
            <person name="Min B."/>
            <person name="Riley R."/>
            <person name="Sierra-Patev S."/>
            <person name="Naranjo-Ortiz M."/>
            <person name="Looney B."/>
            <person name="Konkel Z."/>
            <person name="Slot J.C."/>
            <person name="Sakamoto Y."/>
            <person name="Steenwyk J.L."/>
            <person name="Rokas A."/>
            <person name="Carro J."/>
            <person name="Camarero S."/>
            <person name="Ferreira P."/>
            <person name="Molpeceres G."/>
            <person name="Ruiz-Duenas F.J."/>
            <person name="Serrano A."/>
            <person name="Henrissat B."/>
            <person name="Drula E."/>
            <person name="Hughes K.W."/>
            <person name="Mata J.L."/>
            <person name="Ishikawa N.K."/>
            <person name="Vargas-Isla R."/>
            <person name="Ushijima S."/>
            <person name="Smith C.A."/>
            <person name="Ahrendt S."/>
            <person name="Andreopoulos W."/>
            <person name="He G."/>
            <person name="Labutti K."/>
            <person name="Lipzen A."/>
            <person name="Ng V."/>
            <person name="Sandor L."/>
            <person name="Barry K."/>
            <person name="Martinez A.T."/>
            <person name="Xiao Y."/>
            <person name="Gibbons J.G."/>
            <person name="Terashima K."/>
            <person name="Hibbett D.S."/>
            <person name="Grigoriev I.V."/>
        </authorList>
    </citation>
    <scope>NUCLEOTIDE SEQUENCE</scope>
    <source>
        <strain evidence="4">TFB9207</strain>
    </source>
</reference>
<gene>
    <name evidence="4" type="ORF">F5878DRAFT_624395</name>
</gene>
<dbReference type="InterPro" id="IPR001878">
    <property type="entry name" value="Znf_CCHC"/>
</dbReference>